<accession>A0AA39UUQ8</accession>
<comment type="caution">
    <text evidence="1">The sequence shown here is derived from an EMBL/GenBank/DDBJ whole genome shotgun (WGS) entry which is preliminary data.</text>
</comment>
<gene>
    <name evidence="1" type="ORF">EDD18DRAFT_1350823</name>
</gene>
<keyword evidence="2" id="KW-1185">Reference proteome</keyword>
<name>A0AA39UUQ8_9AGAR</name>
<dbReference type="Proteomes" id="UP001175228">
    <property type="component" value="Unassembled WGS sequence"/>
</dbReference>
<evidence type="ECO:0000313" key="1">
    <source>
        <dbReference type="EMBL" id="KAK0498194.1"/>
    </source>
</evidence>
<dbReference type="AlphaFoldDB" id="A0AA39UUQ8"/>
<reference evidence="1" key="1">
    <citation type="submission" date="2023-06" db="EMBL/GenBank/DDBJ databases">
        <authorList>
            <consortium name="Lawrence Berkeley National Laboratory"/>
            <person name="Ahrendt S."/>
            <person name="Sahu N."/>
            <person name="Indic B."/>
            <person name="Wong-Bajracharya J."/>
            <person name="Merenyi Z."/>
            <person name="Ke H.-M."/>
            <person name="Monk M."/>
            <person name="Kocsube S."/>
            <person name="Drula E."/>
            <person name="Lipzen A."/>
            <person name="Balint B."/>
            <person name="Henrissat B."/>
            <person name="Andreopoulos B."/>
            <person name="Martin F.M."/>
            <person name="Harder C.B."/>
            <person name="Rigling D."/>
            <person name="Ford K.L."/>
            <person name="Foster G.D."/>
            <person name="Pangilinan J."/>
            <person name="Papanicolaou A."/>
            <person name="Barry K."/>
            <person name="LaButti K."/>
            <person name="Viragh M."/>
            <person name="Koriabine M."/>
            <person name="Yan M."/>
            <person name="Riley R."/>
            <person name="Champramary S."/>
            <person name="Plett K.L."/>
            <person name="Tsai I.J."/>
            <person name="Slot J."/>
            <person name="Sipos G."/>
            <person name="Plett J."/>
            <person name="Nagy L.G."/>
            <person name="Grigoriev I.V."/>
        </authorList>
    </citation>
    <scope>NUCLEOTIDE SEQUENCE</scope>
    <source>
        <strain evidence="1">HWK02</strain>
    </source>
</reference>
<organism evidence="1 2">
    <name type="scientific">Armillaria luteobubalina</name>
    <dbReference type="NCBI Taxonomy" id="153913"/>
    <lineage>
        <taxon>Eukaryota</taxon>
        <taxon>Fungi</taxon>
        <taxon>Dikarya</taxon>
        <taxon>Basidiomycota</taxon>
        <taxon>Agaricomycotina</taxon>
        <taxon>Agaricomycetes</taxon>
        <taxon>Agaricomycetidae</taxon>
        <taxon>Agaricales</taxon>
        <taxon>Marasmiineae</taxon>
        <taxon>Physalacriaceae</taxon>
        <taxon>Armillaria</taxon>
    </lineage>
</organism>
<dbReference type="EMBL" id="JAUEPU010000011">
    <property type="protein sequence ID" value="KAK0498194.1"/>
    <property type="molecule type" value="Genomic_DNA"/>
</dbReference>
<evidence type="ECO:0000313" key="2">
    <source>
        <dbReference type="Proteomes" id="UP001175228"/>
    </source>
</evidence>
<proteinExistence type="predicted"/>
<sequence>MAVHFANGTKYEDLSKHIIFVTHNILTETKDVHGYHLLKCVRSYMELCMYASFNLHTKHSIQAIQDELVKFLELIREYEQLTKSVKPGAKSWNFPKVHSHKHMVDDILEKGVMLNYNKLLSRVFVTIAGPSYLGTQQPDYDMGLQLVGARPKPGLLLQS</sequence>
<protein>
    <submittedName>
        <fullName evidence="1">Uncharacterized protein</fullName>
    </submittedName>
</protein>